<accession>A0A0D4CLF6</accession>
<dbReference type="AlphaFoldDB" id="A0A0D4CLF6"/>
<dbReference type="InterPro" id="IPR036397">
    <property type="entry name" value="RNaseH_sf"/>
</dbReference>
<dbReference type="HOGENOM" id="CLU_095977_2_0_9"/>
<organism evidence="2 3">
    <name type="scientific">Limosilactobacillus mucosae LM1</name>
    <dbReference type="NCBI Taxonomy" id="1130798"/>
    <lineage>
        <taxon>Bacteria</taxon>
        <taxon>Bacillati</taxon>
        <taxon>Bacillota</taxon>
        <taxon>Bacilli</taxon>
        <taxon>Lactobacillales</taxon>
        <taxon>Lactobacillaceae</taxon>
        <taxon>Limosilactobacillus</taxon>
    </lineage>
</organism>
<dbReference type="GO" id="GO:0004523">
    <property type="term" value="F:RNA-DNA hybrid ribonuclease activity"/>
    <property type="evidence" value="ECO:0007669"/>
    <property type="project" value="InterPro"/>
</dbReference>
<dbReference type="InterPro" id="IPR002156">
    <property type="entry name" value="RNaseH_domain"/>
</dbReference>
<dbReference type="EMBL" id="CP011013">
    <property type="protein sequence ID" value="AJT50706.1"/>
    <property type="molecule type" value="Genomic_DNA"/>
</dbReference>
<protein>
    <submittedName>
        <fullName evidence="2">Ribonuclease HI</fullName>
    </submittedName>
</protein>
<dbReference type="SUPFAM" id="SSF53098">
    <property type="entry name" value="Ribonuclease H-like"/>
    <property type="match status" value="1"/>
</dbReference>
<feature type="domain" description="RNase H type-1" evidence="1">
    <location>
        <begin position="1"/>
        <end position="130"/>
    </location>
</feature>
<dbReference type="GO" id="GO:0003676">
    <property type="term" value="F:nucleic acid binding"/>
    <property type="evidence" value="ECO:0007669"/>
    <property type="project" value="InterPro"/>
</dbReference>
<dbReference type="STRING" id="1130798.LBLM1_06575"/>
<dbReference type="Gene3D" id="3.30.420.10">
    <property type="entry name" value="Ribonuclease H-like superfamily/Ribonuclease H"/>
    <property type="match status" value="1"/>
</dbReference>
<gene>
    <name evidence="2" type="ORF">LBLM1_06575</name>
</gene>
<evidence type="ECO:0000313" key="3">
    <source>
        <dbReference type="Proteomes" id="UP000003645"/>
    </source>
</evidence>
<dbReference type="PROSITE" id="PS50879">
    <property type="entry name" value="RNASE_H_1"/>
    <property type="match status" value="1"/>
</dbReference>
<dbReference type="CDD" id="cd09279">
    <property type="entry name" value="RNase_HI_like"/>
    <property type="match status" value="1"/>
</dbReference>
<evidence type="ECO:0000259" key="1">
    <source>
        <dbReference type="PROSITE" id="PS50879"/>
    </source>
</evidence>
<name>A0A0D4CLF6_LIMMU</name>
<keyword evidence="3" id="KW-1185">Reference proteome</keyword>
<dbReference type="KEGG" id="lmu:LBLM1_06575"/>
<dbReference type="RefSeq" id="WP_045025406.1">
    <property type="nucleotide sequence ID" value="NZ_CP011013.1"/>
</dbReference>
<sequence length="135" mass="15241">MIKLYTDAATKGNPGPTGLGMLIVKDGHQQQLKAFLPRASNHQGEFAAAIEGFAYLKKHFSNQETVLFYTDSRLLSDAVGKEHARHYENELNELLTSMDDFKTVVVQWVPEKENQGAHQLANQALHEWVNQPDHQ</sequence>
<dbReference type="Proteomes" id="UP000003645">
    <property type="component" value="Chromosome"/>
</dbReference>
<reference evidence="2 3" key="1">
    <citation type="journal article" date="2012" name="J. Bacteriol.">
        <title>Genome sequence of Lactobacillus mucosae LM1, isolated from piglet feces.</title>
        <authorList>
            <person name="Lee J.H."/>
            <person name="Valeriano V.D."/>
            <person name="Shin Y.R."/>
            <person name="Chae J.P."/>
            <person name="Kim G.B."/>
            <person name="Ham J.S."/>
            <person name="Chun J."/>
            <person name="Kang D.K."/>
        </authorList>
    </citation>
    <scope>NUCLEOTIDE SEQUENCE [LARGE SCALE GENOMIC DNA]</scope>
    <source>
        <strain evidence="2 3">LM1</strain>
    </source>
</reference>
<evidence type="ECO:0000313" key="2">
    <source>
        <dbReference type="EMBL" id="AJT50706.1"/>
    </source>
</evidence>
<dbReference type="InterPro" id="IPR012337">
    <property type="entry name" value="RNaseH-like_sf"/>
</dbReference>
<dbReference type="Pfam" id="PF00075">
    <property type="entry name" value="RNase_H"/>
    <property type="match status" value="1"/>
</dbReference>
<proteinExistence type="predicted"/>
<dbReference type="OrthoDB" id="7845843at2"/>